<dbReference type="PANTHER" id="PTHR43194">
    <property type="entry name" value="HYDROLASE ALPHA/BETA FOLD FAMILY"/>
    <property type="match status" value="1"/>
</dbReference>
<dbReference type="SUPFAM" id="SSF53474">
    <property type="entry name" value="alpha/beta-Hydrolases"/>
    <property type="match status" value="1"/>
</dbReference>
<evidence type="ECO:0000259" key="1">
    <source>
        <dbReference type="Pfam" id="PF12697"/>
    </source>
</evidence>
<proteinExistence type="predicted"/>
<dbReference type="Proteomes" id="UP000199375">
    <property type="component" value="Unassembled WGS sequence"/>
</dbReference>
<dbReference type="AlphaFoldDB" id="A0A1C4U848"/>
<sequence length="284" mass="29890">MEQGWTVQRVPAADGAGIVLHSIGAGPGIVVVHGGGVTIEIYRRLAIRLADRLTVHLYNRRGRADAAARAEPYDGEQDIDDLAALLTHTGARNVIGHSGGGFIALRAAARRLPIGRLALYDAAVQVDGLFPAAWLPAARDAARAGDLARAMALTGAGLNTQSATSRLPLGLQVAMCRLFIRTPIGRTMAELLPTTLDETTLIFRHDGPPEQWAGVDAEVLLACGGAGPPYYRPTNEALAGALPHAHTLVVPRAGHDALNRAPRHLVDALAEFFTAPVTSERAGS</sequence>
<protein>
    <submittedName>
        <fullName evidence="2">Pimeloyl-ACP methyl ester carboxylesterase</fullName>
    </submittedName>
</protein>
<dbReference type="Pfam" id="PF12697">
    <property type="entry name" value="Abhydrolase_6"/>
    <property type="match status" value="1"/>
</dbReference>
<evidence type="ECO:0000313" key="3">
    <source>
        <dbReference type="Proteomes" id="UP000199375"/>
    </source>
</evidence>
<accession>A0A1C4U848</accession>
<organism evidence="2 3">
    <name type="scientific">Micromonospora haikouensis</name>
    <dbReference type="NCBI Taxonomy" id="686309"/>
    <lineage>
        <taxon>Bacteria</taxon>
        <taxon>Bacillati</taxon>
        <taxon>Actinomycetota</taxon>
        <taxon>Actinomycetes</taxon>
        <taxon>Micromonosporales</taxon>
        <taxon>Micromonosporaceae</taxon>
        <taxon>Micromonospora</taxon>
    </lineage>
</organism>
<dbReference type="RefSeq" id="WP_091275339.1">
    <property type="nucleotide sequence ID" value="NZ_FMCW01000002.1"/>
</dbReference>
<dbReference type="Gene3D" id="3.40.50.1820">
    <property type="entry name" value="alpha/beta hydrolase"/>
    <property type="match status" value="1"/>
</dbReference>
<dbReference type="InterPro" id="IPR029058">
    <property type="entry name" value="AB_hydrolase_fold"/>
</dbReference>
<dbReference type="PANTHER" id="PTHR43194:SF5">
    <property type="entry name" value="PIMELOYL-[ACYL-CARRIER PROTEIN] METHYL ESTER ESTERASE"/>
    <property type="match status" value="1"/>
</dbReference>
<reference evidence="2 3" key="1">
    <citation type="submission" date="2016-06" db="EMBL/GenBank/DDBJ databases">
        <authorList>
            <person name="Kjaerup R.B."/>
            <person name="Dalgaard T.S."/>
            <person name="Juul-Madsen H.R."/>
        </authorList>
    </citation>
    <scope>NUCLEOTIDE SEQUENCE [LARGE SCALE GENOMIC DNA]</scope>
    <source>
        <strain evidence="2 3">DSM 45626</strain>
    </source>
</reference>
<gene>
    <name evidence="2" type="ORF">GA0070558_102276</name>
</gene>
<dbReference type="InterPro" id="IPR000073">
    <property type="entry name" value="AB_hydrolase_1"/>
</dbReference>
<name>A0A1C4U848_9ACTN</name>
<feature type="domain" description="AB hydrolase-1" evidence="1">
    <location>
        <begin position="29"/>
        <end position="264"/>
    </location>
</feature>
<dbReference type="GO" id="GO:0003824">
    <property type="term" value="F:catalytic activity"/>
    <property type="evidence" value="ECO:0007669"/>
    <property type="project" value="UniProtKB-ARBA"/>
</dbReference>
<dbReference type="InterPro" id="IPR050228">
    <property type="entry name" value="Carboxylesterase_BioH"/>
</dbReference>
<evidence type="ECO:0000313" key="2">
    <source>
        <dbReference type="EMBL" id="SCE67870.1"/>
    </source>
</evidence>
<dbReference type="EMBL" id="FMCW01000002">
    <property type="protein sequence ID" value="SCE67870.1"/>
    <property type="molecule type" value="Genomic_DNA"/>
</dbReference>